<evidence type="ECO:0000313" key="3">
    <source>
        <dbReference type="Proteomes" id="UP001345013"/>
    </source>
</evidence>
<dbReference type="Proteomes" id="UP001345013">
    <property type="component" value="Unassembled WGS sequence"/>
</dbReference>
<protein>
    <submittedName>
        <fullName evidence="2">Uncharacterized protein</fullName>
    </submittedName>
</protein>
<feature type="compositionally biased region" description="Polar residues" evidence="1">
    <location>
        <begin position="15"/>
        <end position="28"/>
    </location>
</feature>
<evidence type="ECO:0000256" key="1">
    <source>
        <dbReference type="SAM" id="MobiDB-lite"/>
    </source>
</evidence>
<feature type="region of interest" description="Disordered" evidence="1">
    <location>
        <begin position="1"/>
        <end position="28"/>
    </location>
</feature>
<proteinExistence type="predicted"/>
<reference evidence="2 3" key="1">
    <citation type="submission" date="2023-08" db="EMBL/GenBank/DDBJ databases">
        <title>Black Yeasts Isolated from many extreme environments.</title>
        <authorList>
            <person name="Coleine C."/>
            <person name="Stajich J.E."/>
            <person name="Selbmann L."/>
        </authorList>
    </citation>
    <scope>NUCLEOTIDE SEQUENCE [LARGE SCALE GENOMIC DNA]</scope>
    <source>
        <strain evidence="2 3">CCFEE 5885</strain>
    </source>
</reference>
<dbReference type="EMBL" id="JAVRRG010000140">
    <property type="protein sequence ID" value="KAK5081116.1"/>
    <property type="molecule type" value="Genomic_DNA"/>
</dbReference>
<gene>
    <name evidence="2" type="ORF">LTR24_008281</name>
</gene>
<sequence length="278" mass="30900">MSTNAGFSLGRKARNPSQTPSGARSLRSQAVTNHYMSRRGDAAAAVANLGSVQSGSVVDYTVCANSEAKDYRLYEIVEIPHLVLAMDPREQDDDYKVKTRVGEICPKWRPAVIVALYQERMTVLPIYSCKGNGVLHKPNHYKTTAISVAHPSMLGGSSAQYLTEEVLLIDDGWKGKEGQHINLNEPVSISYASPIVKKSRLDKESGGILYKRYRTAHHMGTAEPVSEHEQYMQRKTQEDKAATRAQRPKPRPQVDEEGFTLKSYGTTLKSYGTKKSRL</sequence>
<evidence type="ECO:0000313" key="2">
    <source>
        <dbReference type="EMBL" id="KAK5081116.1"/>
    </source>
</evidence>
<feature type="compositionally biased region" description="Basic and acidic residues" evidence="1">
    <location>
        <begin position="225"/>
        <end position="242"/>
    </location>
</feature>
<accession>A0ABR0K0E9</accession>
<feature type="region of interest" description="Disordered" evidence="1">
    <location>
        <begin position="221"/>
        <end position="278"/>
    </location>
</feature>
<comment type="caution">
    <text evidence="2">The sequence shown here is derived from an EMBL/GenBank/DDBJ whole genome shotgun (WGS) entry which is preliminary data.</text>
</comment>
<keyword evidence="3" id="KW-1185">Reference proteome</keyword>
<organism evidence="2 3">
    <name type="scientific">Lithohypha guttulata</name>
    <dbReference type="NCBI Taxonomy" id="1690604"/>
    <lineage>
        <taxon>Eukaryota</taxon>
        <taxon>Fungi</taxon>
        <taxon>Dikarya</taxon>
        <taxon>Ascomycota</taxon>
        <taxon>Pezizomycotina</taxon>
        <taxon>Eurotiomycetes</taxon>
        <taxon>Chaetothyriomycetidae</taxon>
        <taxon>Chaetothyriales</taxon>
        <taxon>Trichomeriaceae</taxon>
        <taxon>Lithohypha</taxon>
    </lineage>
</organism>
<name>A0ABR0K0E9_9EURO</name>